<feature type="repeat" description="PPR" evidence="3">
    <location>
        <begin position="781"/>
        <end position="815"/>
    </location>
</feature>
<evidence type="ECO:0000259" key="5">
    <source>
        <dbReference type="Pfam" id="PF17177"/>
    </source>
</evidence>
<feature type="repeat" description="PPR" evidence="3">
    <location>
        <begin position="334"/>
        <end position="368"/>
    </location>
</feature>
<dbReference type="AlphaFoldDB" id="A0A7I8LA77"/>
<dbReference type="InterPro" id="IPR011990">
    <property type="entry name" value="TPR-like_helical_dom_sf"/>
</dbReference>
<feature type="repeat" description="PPR" evidence="3">
    <location>
        <begin position="956"/>
        <end position="990"/>
    </location>
</feature>
<dbReference type="EMBL" id="LR746276">
    <property type="protein sequence ID" value="CAA7406566.1"/>
    <property type="molecule type" value="Genomic_DNA"/>
</dbReference>
<dbReference type="NCBIfam" id="TIGR00756">
    <property type="entry name" value="PPR"/>
    <property type="match status" value="14"/>
</dbReference>
<gene>
    <name evidence="6" type="ORF">SI8410_13017244</name>
</gene>
<comment type="similarity">
    <text evidence="1">Belongs to the PPR family. P subfamily.</text>
</comment>
<feature type="repeat" description="PPR" evidence="3">
    <location>
        <begin position="886"/>
        <end position="920"/>
    </location>
</feature>
<feature type="region of interest" description="Disordered" evidence="4">
    <location>
        <begin position="53"/>
        <end position="73"/>
    </location>
</feature>
<feature type="repeat" description="PPR" evidence="3">
    <location>
        <begin position="264"/>
        <end position="298"/>
    </location>
</feature>
<feature type="region of interest" description="Disordered" evidence="4">
    <location>
        <begin position="1"/>
        <end position="37"/>
    </location>
</feature>
<dbReference type="PANTHER" id="PTHR47447:SF24">
    <property type="entry name" value="PENTATRICOPEPTIDE REPEAT-CONTAINING PROTEIN"/>
    <property type="match status" value="1"/>
</dbReference>
<dbReference type="OrthoDB" id="185373at2759"/>
<evidence type="ECO:0000256" key="4">
    <source>
        <dbReference type="SAM" id="MobiDB-lite"/>
    </source>
</evidence>
<protein>
    <recommendedName>
        <fullName evidence="5">PROP1-like PPR domain-containing protein</fullName>
    </recommendedName>
</protein>
<dbReference type="Gene3D" id="1.25.40.10">
    <property type="entry name" value="Tetratricopeptide repeat domain"/>
    <property type="match status" value="9"/>
</dbReference>
<dbReference type="InterPro" id="IPR002885">
    <property type="entry name" value="PPR_rpt"/>
</dbReference>
<dbReference type="Pfam" id="PF13041">
    <property type="entry name" value="PPR_2"/>
    <property type="match status" value="4"/>
</dbReference>
<name>A0A7I8LA77_SPIIN</name>
<feature type="repeat" description="PPR" evidence="3">
    <location>
        <begin position="851"/>
        <end position="885"/>
    </location>
</feature>
<feature type="repeat" description="PPR" evidence="3">
    <location>
        <begin position="543"/>
        <end position="577"/>
    </location>
</feature>
<feature type="repeat" description="PPR" evidence="3">
    <location>
        <begin position="194"/>
        <end position="228"/>
    </location>
</feature>
<proteinExistence type="inferred from homology"/>
<feature type="repeat" description="PPR" evidence="3">
    <location>
        <begin position="229"/>
        <end position="263"/>
    </location>
</feature>
<dbReference type="Pfam" id="PF13812">
    <property type="entry name" value="PPR_3"/>
    <property type="match status" value="2"/>
</dbReference>
<keyword evidence="7" id="KW-1185">Reference proteome</keyword>
<feature type="repeat" description="PPR" evidence="3">
    <location>
        <begin position="921"/>
        <end position="955"/>
    </location>
</feature>
<sequence>MEPLRSPFFSPLPHPKQSSSLPHLRKVHGRPAPRNPSSVRLIRAHEFADPWSLSDGNSSRRFRPEPYRKKPLSDDNARRIIKAKARYLSELRRNQGSQAQTPRWIRRTPEQMVRYIEDDRDGHLYGKHVVAAIQKVRALAGLPEGSYDMREVMGSFVTQLNFREMCVVLKEQRGWRQARDFFAWMKLQLCYRPTVIVYTILLRMYGQVGKVRLAEQTFLEMLEAGCEPDEVACGTMLCAYARWGRHKDMLIFYNAVKRRKVLPSISVFNFMISSLQKKKQHEKVIQLWEHMMDAGVIPNSFTFTVIITSYVKQNLLHEALETLEKMRKSRFIPEEATYSLLINLTVKHGNRDEALRLYEDMKAWGIVPSNYTYASLLTLHYKNGDYSKALSLFAEMERSKIVIDEVIYGMLIRIYGKLGLYEDAEQAFQEVEELGLLTDEKTYAALAQVYLTSGNHQKALSVFELMGSRNVQLSAFTYSSLLRCFIAKEDVESAEATFHTLTKFGAPDAVSCNELLILYVRLNLLEKARTLIVHIRKVKVRFDEDLYRTVLQVYCKEKNLKDAEQVIEEMERNGYSLDKYTKTSLMAMYGECGALKRAEHFFKSLEQPDVVAHGVMLCLYLENTDMRSSKEILESLVGTSEGLSLASQLISKFAREGNIEKADTLYGQLIELGSRPTDIAISSLIDLYGRRQQPRQLEDLLASLSDSPNKGKLVYCSMVDAFVNCGKLDEANTICKEMLKQGRSVDAVTLSVLVNALSKNGKYHDAENIINDTFQCGLTLDTVAYNTYINSMLESGKLHLASDIFGRMISEGVPPTIQTYNTMISVYGRRGNLEKAIEMFNTAKSIGLSIDEKTYTNMISYYGKSGESQEASRLFGEMQKEGIRPGKISYNIMINAYATSGLYHETKSLFQSMQKDGHIPDSLSYLALVQAYVKGHQYTEAEDAIDTMQRTGITPSCSHFNFLISAFTRNGRVRDAERVFLNIKKAGLDPDLACCRSMLRAYMDCGLIDEAISFFEQISESVKPDAFILSAAAHLYGSMGQDSKAEELLYLMNEEGVPFLSHLKIGSRAKET</sequence>
<feature type="repeat" description="PPR" evidence="3">
    <location>
        <begin position="299"/>
        <end position="333"/>
    </location>
</feature>
<evidence type="ECO:0000313" key="7">
    <source>
        <dbReference type="Proteomes" id="UP000663760"/>
    </source>
</evidence>
<feature type="compositionally biased region" description="Basic and acidic residues" evidence="4">
    <location>
        <begin position="62"/>
        <end position="73"/>
    </location>
</feature>
<keyword evidence="2" id="KW-0677">Repeat</keyword>
<dbReference type="Pfam" id="PF17177">
    <property type="entry name" value="PPR_long"/>
    <property type="match status" value="1"/>
</dbReference>
<evidence type="ECO:0000256" key="1">
    <source>
        <dbReference type="ARBA" id="ARBA00007626"/>
    </source>
</evidence>
<dbReference type="InterPro" id="IPR033443">
    <property type="entry name" value="PROP1-like_PPR_dom"/>
</dbReference>
<evidence type="ECO:0000313" key="6">
    <source>
        <dbReference type="EMBL" id="CAA7406566.1"/>
    </source>
</evidence>
<dbReference type="Pfam" id="PF01535">
    <property type="entry name" value="PPR"/>
    <property type="match status" value="4"/>
</dbReference>
<feature type="domain" description="PROP1-like PPR" evidence="5">
    <location>
        <begin position="266"/>
        <end position="419"/>
    </location>
</feature>
<dbReference type="PROSITE" id="PS51375">
    <property type="entry name" value="PPR"/>
    <property type="match status" value="17"/>
</dbReference>
<evidence type="ECO:0000256" key="2">
    <source>
        <dbReference type="ARBA" id="ARBA00022737"/>
    </source>
</evidence>
<organism evidence="6 7">
    <name type="scientific">Spirodela intermedia</name>
    <name type="common">Intermediate duckweed</name>
    <dbReference type="NCBI Taxonomy" id="51605"/>
    <lineage>
        <taxon>Eukaryota</taxon>
        <taxon>Viridiplantae</taxon>
        <taxon>Streptophyta</taxon>
        <taxon>Embryophyta</taxon>
        <taxon>Tracheophyta</taxon>
        <taxon>Spermatophyta</taxon>
        <taxon>Magnoliopsida</taxon>
        <taxon>Liliopsida</taxon>
        <taxon>Araceae</taxon>
        <taxon>Lemnoideae</taxon>
        <taxon>Spirodela</taxon>
    </lineage>
</organism>
<feature type="repeat" description="PPR" evidence="3">
    <location>
        <begin position="439"/>
        <end position="473"/>
    </location>
</feature>
<dbReference type="SUPFAM" id="SSF48452">
    <property type="entry name" value="TPR-like"/>
    <property type="match status" value="1"/>
</dbReference>
<feature type="repeat" description="PPR" evidence="3">
    <location>
        <begin position="746"/>
        <end position="780"/>
    </location>
</feature>
<feature type="repeat" description="PPR" evidence="3">
    <location>
        <begin position="369"/>
        <end position="403"/>
    </location>
</feature>
<dbReference type="SUPFAM" id="SSF81901">
    <property type="entry name" value="HCP-like"/>
    <property type="match status" value="2"/>
</dbReference>
<accession>A0A7I8LA77</accession>
<dbReference type="Proteomes" id="UP000663760">
    <property type="component" value="Chromosome 13"/>
</dbReference>
<reference evidence="6" key="1">
    <citation type="submission" date="2020-02" db="EMBL/GenBank/DDBJ databases">
        <authorList>
            <person name="Scholz U."/>
            <person name="Mascher M."/>
            <person name="Fiebig A."/>
        </authorList>
    </citation>
    <scope>NUCLEOTIDE SEQUENCE</scope>
</reference>
<feature type="repeat" description="PPR" evidence="3">
    <location>
        <begin position="711"/>
        <end position="745"/>
    </location>
</feature>
<evidence type="ECO:0000256" key="3">
    <source>
        <dbReference type="PROSITE-ProRule" id="PRU00708"/>
    </source>
</evidence>
<dbReference type="PANTHER" id="PTHR47447">
    <property type="entry name" value="OS03G0856100 PROTEIN"/>
    <property type="match status" value="1"/>
</dbReference>
<feature type="repeat" description="PPR" evidence="3">
    <location>
        <begin position="816"/>
        <end position="850"/>
    </location>
</feature>
<feature type="repeat" description="PPR" evidence="3">
    <location>
        <begin position="404"/>
        <end position="438"/>
    </location>
</feature>